<dbReference type="GO" id="GO:0016833">
    <property type="term" value="F:oxo-acid-lyase activity"/>
    <property type="evidence" value="ECO:0007669"/>
    <property type="project" value="UniProtKB-ARBA"/>
</dbReference>
<accession>A0A382ZC33</accession>
<dbReference type="Pfam" id="PF13714">
    <property type="entry name" value="PEP_mutase"/>
    <property type="match status" value="1"/>
</dbReference>
<sequence>MPGAHAPIVALMVEKAGFDGIYISGAALSAELALPDVGLTSLSEVVQRGRQISRVADVPSIIDVDTGFGEALNTARTIQETEELGLAGCHIEDQIATKRCGHLDNKILVDIKTMTQKIRSAIEARKDPDFMLIARTDAKSVEGLEAAINRAKAYV</sequence>
<organism evidence="1">
    <name type="scientific">marine metagenome</name>
    <dbReference type="NCBI Taxonomy" id="408172"/>
    <lineage>
        <taxon>unclassified sequences</taxon>
        <taxon>metagenomes</taxon>
        <taxon>ecological metagenomes</taxon>
    </lineage>
</organism>
<name>A0A382ZC33_9ZZZZ</name>
<dbReference type="Gene3D" id="3.20.20.60">
    <property type="entry name" value="Phosphoenolpyruvate-binding domains"/>
    <property type="match status" value="1"/>
</dbReference>
<proteinExistence type="predicted"/>
<dbReference type="PROSITE" id="PS00161">
    <property type="entry name" value="ISOCITRATE_LYASE"/>
    <property type="match status" value="1"/>
</dbReference>
<dbReference type="EMBL" id="UINC01182696">
    <property type="protein sequence ID" value="SVD93053.1"/>
    <property type="molecule type" value="Genomic_DNA"/>
</dbReference>
<dbReference type="AlphaFoldDB" id="A0A382ZC33"/>
<dbReference type="InterPro" id="IPR018523">
    <property type="entry name" value="Isocitrate_lyase_ph_CS"/>
</dbReference>
<dbReference type="InterPro" id="IPR039556">
    <property type="entry name" value="ICL/PEPM"/>
</dbReference>
<evidence type="ECO:0008006" key="2">
    <source>
        <dbReference type="Google" id="ProtNLM"/>
    </source>
</evidence>
<dbReference type="SUPFAM" id="SSF51621">
    <property type="entry name" value="Phosphoenolpyruvate/pyruvate domain"/>
    <property type="match status" value="1"/>
</dbReference>
<gene>
    <name evidence="1" type="ORF">METZ01_LOCUS445907</name>
</gene>
<feature type="non-terminal residue" evidence="1">
    <location>
        <position position="155"/>
    </location>
</feature>
<reference evidence="1" key="1">
    <citation type="submission" date="2018-05" db="EMBL/GenBank/DDBJ databases">
        <authorList>
            <person name="Lanie J.A."/>
            <person name="Ng W.-L."/>
            <person name="Kazmierczak K.M."/>
            <person name="Andrzejewski T.M."/>
            <person name="Davidsen T.M."/>
            <person name="Wayne K.J."/>
            <person name="Tettelin H."/>
            <person name="Glass J.I."/>
            <person name="Rusch D."/>
            <person name="Podicherti R."/>
            <person name="Tsui H.-C.T."/>
            <person name="Winkler M.E."/>
        </authorList>
    </citation>
    <scope>NUCLEOTIDE SEQUENCE</scope>
</reference>
<evidence type="ECO:0000313" key="1">
    <source>
        <dbReference type="EMBL" id="SVD93053.1"/>
    </source>
</evidence>
<dbReference type="InterPro" id="IPR015813">
    <property type="entry name" value="Pyrv/PenolPyrv_kinase-like_dom"/>
</dbReference>
<protein>
    <recommendedName>
        <fullName evidence="2">Methylisocitrate lyase</fullName>
    </recommendedName>
</protein>
<dbReference type="CDD" id="cd00377">
    <property type="entry name" value="ICL_PEPM"/>
    <property type="match status" value="1"/>
</dbReference>
<dbReference type="PANTHER" id="PTHR42905:SF5">
    <property type="entry name" value="CARBOXYVINYL-CARBOXYPHOSPHONATE PHOSPHORYLMUTASE, CHLOROPLASTIC"/>
    <property type="match status" value="1"/>
</dbReference>
<dbReference type="PANTHER" id="PTHR42905">
    <property type="entry name" value="PHOSPHOENOLPYRUVATE CARBOXYLASE"/>
    <property type="match status" value="1"/>
</dbReference>
<dbReference type="InterPro" id="IPR040442">
    <property type="entry name" value="Pyrv_kinase-like_dom_sf"/>
</dbReference>